<keyword evidence="6" id="KW-1185">Reference proteome</keyword>
<dbReference type="InterPro" id="IPR001878">
    <property type="entry name" value="Znf_CCHC"/>
</dbReference>
<gene>
    <name evidence="5" type="ORF">AMATHDRAFT_125380</name>
</gene>
<evidence type="ECO:0000313" key="5">
    <source>
        <dbReference type="EMBL" id="PFH45764.1"/>
    </source>
</evidence>
<keyword evidence="2" id="KW-0479">Metal-binding</keyword>
<dbReference type="GO" id="GO:0003676">
    <property type="term" value="F:nucleic acid binding"/>
    <property type="evidence" value="ECO:0007669"/>
    <property type="project" value="InterPro"/>
</dbReference>
<dbReference type="InterPro" id="IPR036875">
    <property type="entry name" value="Znf_CCHC_sf"/>
</dbReference>
<keyword evidence="2" id="KW-0863">Zinc-finger</keyword>
<organism evidence="5 6">
    <name type="scientific">Amanita thiersii Skay4041</name>
    <dbReference type="NCBI Taxonomy" id="703135"/>
    <lineage>
        <taxon>Eukaryota</taxon>
        <taxon>Fungi</taxon>
        <taxon>Dikarya</taxon>
        <taxon>Basidiomycota</taxon>
        <taxon>Agaricomycotina</taxon>
        <taxon>Agaricomycetes</taxon>
        <taxon>Agaricomycetidae</taxon>
        <taxon>Agaricales</taxon>
        <taxon>Pluteineae</taxon>
        <taxon>Amanitaceae</taxon>
        <taxon>Amanita</taxon>
    </lineage>
</organism>
<dbReference type="PROSITE" id="PS50158">
    <property type="entry name" value="ZF_CCHC"/>
    <property type="match status" value="1"/>
</dbReference>
<evidence type="ECO:0000256" key="3">
    <source>
        <dbReference type="SAM" id="MobiDB-lite"/>
    </source>
</evidence>
<evidence type="ECO:0000256" key="2">
    <source>
        <dbReference type="PROSITE-ProRule" id="PRU00047"/>
    </source>
</evidence>
<dbReference type="GO" id="GO:0008270">
    <property type="term" value="F:zinc ion binding"/>
    <property type="evidence" value="ECO:0007669"/>
    <property type="project" value="UniProtKB-KW"/>
</dbReference>
<dbReference type="SUPFAM" id="SSF57756">
    <property type="entry name" value="Retrovirus zinc finger-like domains"/>
    <property type="match status" value="1"/>
</dbReference>
<feature type="region of interest" description="Disordered" evidence="3">
    <location>
        <begin position="71"/>
        <end position="114"/>
    </location>
</feature>
<accession>A0A2A9N964</accession>
<evidence type="ECO:0000259" key="4">
    <source>
        <dbReference type="PROSITE" id="PS50158"/>
    </source>
</evidence>
<dbReference type="Proteomes" id="UP000242287">
    <property type="component" value="Unassembled WGS sequence"/>
</dbReference>
<dbReference type="Gene3D" id="4.10.60.10">
    <property type="entry name" value="Zinc finger, CCHC-type"/>
    <property type="match status" value="1"/>
</dbReference>
<sequence>IKQGSKTGKEHVQSFKQCYMQSGYGETVGIHEFKRSLNSPLLNKIMVVPELPTTLEKWYDLAWLLRKRSSLPEAEKETQGSKSNQLTQPSRQPAQPPTLPAGNQGQFRDPNAMDVDHNRSPHCCYNCGQTGHFAHNC</sequence>
<evidence type="ECO:0000313" key="6">
    <source>
        <dbReference type="Proteomes" id="UP000242287"/>
    </source>
</evidence>
<proteinExistence type="predicted"/>
<protein>
    <recommendedName>
        <fullName evidence="4">CCHC-type domain-containing protein</fullName>
    </recommendedName>
</protein>
<evidence type="ECO:0000256" key="1">
    <source>
        <dbReference type="ARBA" id="ARBA00022664"/>
    </source>
</evidence>
<name>A0A2A9N964_9AGAR</name>
<reference evidence="5 6" key="1">
    <citation type="submission" date="2014-02" db="EMBL/GenBank/DDBJ databases">
        <title>Transposable element dynamics among asymbiotic and ectomycorrhizal Amanita fungi.</title>
        <authorList>
            <consortium name="DOE Joint Genome Institute"/>
            <person name="Hess J."/>
            <person name="Skrede I."/>
            <person name="Wolfe B."/>
            <person name="LaButti K."/>
            <person name="Ohm R.A."/>
            <person name="Grigoriev I.V."/>
            <person name="Pringle A."/>
        </authorList>
    </citation>
    <scope>NUCLEOTIDE SEQUENCE [LARGE SCALE GENOMIC DNA]</scope>
    <source>
        <strain evidence="5 6">SKay4041</strain>
    </source>
</reference>
<feature type="non-terminal residue" evidence="5">
    <location>
        <position position="1"/>
    </location>
</feature>
<feature type="non-terminal residue" evidence="5">
    <location>
        <position position="137"/>
    </location>
</feature>
<dbReference type="AlphaFoldDB" id="A0A2A9N964"/>
<dbReference type="GO" id="GO:0006397">
    <property type="term" value="P:mRNA processing"/>
    <property type="evidence" value="ECO:0007669"/>
    <property type="project" value="UniProtKB-KW"/>
</dbReference>
<dbReference type="OrthoDB" id="3026227at2759"/>
<keyword evidence="2" id="KW-0862">Zinc</keyword>
<keyword evidence="1" id="KW-0507">mRNA processing</keyword>
<dbReference type="STRING" id="703135.A0A2A9N964"/>
<feature type="domain" description="CCHC-type" evidence="4">
    <location>
        <begin position="124"/>
        <end position="137"/>
    </location>
</feature>
<feature type="compositionally biased region" description="Polar residues" evidence="3">
    <location>
        <begin position="80"/>
        <end position="93"/>
    </location>
</feature>
<dbReference type="EMBL" id="KZ302296">
    <property type="protein sequence ID" value="PFH45764.1"/>
    <property type="molecule type" value="Genomic_DNA"/>
</dbReference>
<dbReference type="Pfam" id="PF00098">
    <property type="entry name" value="zf-CCHC"/>
    <property type="match status" value="1"/>
</dbReference>